<feature type="transmembrane region" description="Helical" evidence="2">
    <location>
        <begin position="287"/>
        <end position="304"/>
    </location>
</feature>
<dbReference type="GO" id="GO:0016746">
    <property type="term" value="F:acyltransferase activity"/>
    <property type="evidence" value="ECO:0007669"/>
    <property type="project" value="UniProtKB-KW"/>
</dbReference>
<gene>
    <name evidence="4" type="ORF">HC031_27180</name>
</gene>
<keyword evidence="2" id="KW-0472">Membrane</keyword>
<dbReference type="InterPro" id="IPR050879">
    <property type="entry name" value="Acyltransferase_3"/>
</dbReference>
<feature type="transmembrane region" description="Helical" evidence="2">
    <location>
        <begin position="113"/>
        <end position="136"/>
    </location>
</feature>
<feature type="region of interest" description="Disordered" evidence="1">
    <location>
        <begin position="1"/>
        <end position="24"/>
    </location>
</feature>
<feature type="transmembrane region" description="Helical" evidence="2">
    <location>
        <begin position="175"/>
        <end position="197"/>
    </location>
</feature>
<keyword evidence="2" id="KW-1133">Transmembrane helix</keyword>
<feature type="transmembrane region" description="Helical" evidence="2">
    <location>
        <begin position="142"/>
        <end position="163"/>
    </location>
</feature>
<feature type="transmembrane region" description="Helical" evidence="2">
    <location>
        <begin position="217"/>
        <end position="238"/>
    </location>
</feature>
<comment type="caution">
    <text evidence="4">The sequence shown here is derived from an EMBL/GenBank/DDBJ whole genome shotgun (WGS) entry which is preliminary data.</text>
</comment>
<accession>A0ABX0Y7J5</accession>
<dbReference type="RefSeq" id="WP_167928282.1">
    <property type="nucleotide sequence ID" value="NZ_JAATVY010000029.1"/>
</dbReference>
<organism evidence="4 5">
    <name type="scientific">Planosporangium thailandense</name>
    <dbReference type="NCBI Taxonomy" id="765197"/>
    <lineage>
        <taxon>Bacteria</taxon>
        <taxon>Bacillati</taxon>
        <taxon>Actinomycetota</taxon>
        <taxon>Actinomycetes</taxon>
        <taxon>Micromonosporales</taxon>
        <taxon>Micromonosporaceae</taxon>
        <taxon>Planosporangium</taxon>
    </lineage>
</organism>
<evidence type="ECO:0000256" key="2">
    <source>
        <dbReference type="SAM" id="Phobius"/>
    </source>
</evidence>
<evidence type="ECO:0000313" key="4">
    <source>
        <dbReference type="EMBL" id="NJC73377.1"/>
    </source>
</evidence>
<dbReference type="PANTHER" id="PTHR23028:SF53">
    <property type="entry name" value="ACYL_TRANSF_3 DOMAIN-CONTAINING PROTEIN"/>
    <property type="match status" value="1"/>
</dbReference>
<feature type="transmembrane region" description="Helical" evidence="2">
    <location>
        <begin position="259"/>
        <end position="281"/>
    </location>
</feature>
<dbReference type="PANTHER" id="PTHR23028">
    <property type="entry name" value="ACETYLTRANSFERASE"/>
    <property type="match status" value="1"/>
</dbReference>
<keyword evidence="4" id="KW-0012">Acyltransferase</keyword>
<name>A0ABX0Y7J5_9ACTN</name>
<protein>
    <submittedName>
        <fullName evidence="4">Acyltransferase</fullName>
    </submittedName>
</protein>
<dbReference type="Proteomes" id="UP000722989">
    <property type="component" value="Unassembled WGS sequence"/>
</dbReference>
<feature type="transmembrane region" description="Helical" evidence="2">
    <location>
        <begin position="352"/>
        <end position="372"/>
    </location>
</feature>
<dbReference type="Pfam" id="PF01757">
    <property type="entry name" value="Acyl_transf_3"/>
    <property type="match status" value="1"/>
</dbReference>
<feature type="domain" description="Acyltransferase 3" evidence="3">
    <location>
        <begin position="33"/>
        <end position="369"/>
    </location>
</feature>
<keyword evidence="5" id="KW-1185">Reference proteome</keyword>
<reference evidence="4 5" key="1">
    <citation type="submission" date="2020-03" db="EMBL/GenBank/DDBJ databases">
        <title>WGS of the type strain of Planosporangium spp.</title>
        <authorList>
            <person name="Thawai C."/>
        </authorList>
    </citation>
    <scope>NUCLEOTIDE SEQUENCE [LARGE SCALE GENOMIC DNA]</scope>
    <source>
        <strain evidence="4 5">TBRC 5610</strain>
    </source>
</reference>
<evidence type="ECO:0000313" key="5">
    <source>
        <dbReference type="Proteomes" id="UP000722989"/>
    </source>
</evidence>
<dbReference type="InterPro" id="IPR002656">
    <property type="entry name" value="Acyl_transf_3_dom"/>
</dbReference>
<proteinExistence type="predicted"/>
<evidence type="ECO:0000259" key="3">
    <source>
        <dbReference type="Pfam" id="PF01757"/>
    </source>
</evidence>
<dbReference type="EMBL" id="JAATVY010000029">
    <property type="protein sequence ID" value="NJC73377.1"/>
    <property type="molecule type" value="Genomic_DNA"/>
</dbReference>
<keyword evidence="4" id="KW-0808">Transferase</keyword>
<evidence type="ECO:0000256" key="1">
    <source>
        <dbReference type="SAM" id="MobiDB-lite"/>
    </source>
</evidence>
<sequence>MHQPTAHESGTLIGPTWGSGQTGRRQTRWHAPGLDVLRFALFLCVWLLHSVGRLPAVESLGRAFVGASRFGGFGVVGFFTLSSYLITRLLLIERSTTGRIRQGAYWWRRILRIWPLYFVLLAIAWVGDAVGVRGALPTSAVPYYLTFTFNWAVPLLPGPVSFLSHTWSIGVEEQAYLLLPLLALLGATGRWRVLVTLAALGPIARLVTIEAGARYPMVWNATTSHLDAIVIGAVLATVHHRHGRAWRYLDRALGGRRGPVVLTLGLIALMTLAGLQYPAIYAGRLSVVSYSLVSLLAAAAIVVAQRARCANPPARVLGWLGRRTYGLYMYHWPVLLSLEALDASLGWRFGPAQLVCSLVLTVVLAVLSYQLFEKRFLSLRRRFQAVVTD</sequence>
<keyword evidence="2" id="KW-0812">Transmembrane</keyword>
<feature type="transmembrane region" description="Helical" evidence="2">
    <location>
        <begin position="72"/>
        <end position="92"/>
    </location>
</feature>